<keyword evidence="6 15" id="KW-0418">Kinase</keyword>
<dbReference type="InterPro" id="IPR036890">
    <property type="entry name" value="HATPase_C_sf"/>
</dbReference>
<evidence type="ECO:0000259" key="14">
    <source>
        <dbReference type="PROSITE" id="PS50110"/>
    </source>
</evidence>
<dbReference type="Gene3D" id="3.40.50.2300">
    <property type="match status" value="2"/>
</dbReference>
<dbReference type="Gene3D" id="1.10.287.130">
    <property type="match status" value="1"/>
</dbReference>
<dbReference type="CDD" id="cd17546">
    <property type="entry name" value="REC_hyHK_CKI1_RcsC-like"/>
    <property type="match status" value="1"/>
</dbReference>
<feature type="domain" description="Histidine kinase" evidence="13">
    <location>
        <begin position="165"/>
        <end position="381"/>
    </location>
</feature>
<dbReference type="CDD" id="cd16922">
    <property type="entry name" value="HATPase_EvgS-ArcB-TorS-like"/>
    <property type="match status" value="1"/>
</dbReference>
<keyword evidence="12" id="KW-0175">Coiled coil</keyword>
<evidence type="ECO:0000259" key="13">
    <source>
        <dbReference type="PROSITE" id="PS50109"/>
    </source>
</evidence>
<dbReference type="PRINTS" id="PR00344">
    <property type="entry name" value="BCTRLSENSOR"/>
</dbReference>
<comment type="caution">
    <text evidence="15">The sequence shown here is derived from an EMBL/GenBank/DDBJ whole genome shotgun (WGS) entry which is preliminary data.</text>
</comment>
<dbReference type="InterPro" id="IPR004358">
    <property type="entry name" value="Sig_transdc_His_kin-like_C"/>
</dbReference>
<evidence type="ECO:0000256" key="6">
    <source>
        <dbReference type="ARBA" id="ARBA00022777"/>
    </source>
</evidence>
<evidence type="ECO:0000256" key="8">
    <source>
        <dbReference type="ARBA" id="ARBA00023012"/>
    </source>
</evidence>
<evidence type="ECO:0000256" key="9">
    <source>
        <dbReference type="ARBA" id="ARBA00064003"/>
    </source>
</evidence>
<dbReference type="SMART" id="SM00387">
    <property type="entry name" value="HATPase_c"/>
    <property type="match status" value="1"/>
</dbReference>
<dbReference type="GO" id="GO:0000155">
    <property type="term" value="F:phosphorelay sensor kinase activity"/>
    <property type="evidence" value="ECO:0007669"/>
    <property type="project" value="InterPro"/>
</dbReference>
<feature type="modified residue" description="4-aspartylphosphate" evidence="11">
    <location>
        <position position="54"/>
    </location>
</feature>
<reference evidence="15 16" key="1">
    <citation type="submission" date="2018-03" db="EMBL/GenBank/DDBJ databases">
        <title>Genomic Encyclopedia of Type Strains, Phase III (KMG-III): the genomes of soil and plant-associated and newly described type strains.</title>
        <authorList>
            <person name="Whitman W."/>
        </authorList>
    </citation>
    <scope>NUCLEOTIDE SEQUENCE [LARGE SCALE GENOMIC DNA]</scope>
    <source>
        <strain evidence="15 16">CGMCC 1.9313</strain>
    </source>
</reference>
<feature type="domain" description="Response regulatory" evidence="14">
    <location>
        <begin position="408"/>
        <end position="526"/>
    </location>
</feature>
<dbReference type="Proteomes" id="UP000238034">
    <property type="component" value="Unassembled WGS sequence"/>
</dbReference>
<feature type="modified residue" description="4-aspartylphosphate" evidence="11">
    <location>
        <position position="457"/>
    </location>
</feature>
<dbReference type="AlphaFoldDB" id="A0A2T0TYW4"/>
<dbReference type="PANTHER" id="PTHR45339">
    <property type="entry name" value="HYBRID SIGNAL TRANSDUCTION HISTIDINE KINASE J"/>
    <property type="match status" value="1"/>
</dbReference>
<keyword evidence="5" id="KW-0547">Nucleotide-binding</keyword>
<protein>
    <recommendedName>
        <fullName evidence="10">Sensory/regulatory protein RpfC</fullName>
        <ecNumber evidence="2">2.7.13.3</ecNumber>
    </recommendedName>
</protein>
<dbReference type="InterPro" id="IPR003661">
    <property type="entry name" value="HisK_dim/P_dom"/>
</dbReference>
<dbReference type="PROSITE" id="PS50110">
    <property type="entry name" value="RESPONSE_REGULATORY"/>
    <property type="match status" value="2"/>
</dbReference>
<dbReference type="RefSeq" id="WP_106294151.1">
    <property type="nucleotide sequence ID" value="NZ_PVTH01000008.1"/>
</dbReference>
<comment type="subunit">
    <text evidence="9">At low DSF concentrations, interacts with RpfF.</text>
</comment>
<evidence type="ECO:0000256" key="11">
    <source>
        <dbReference type="PROSITE-ProRule" id="PRU00169"/>
    </source>
</evidence>
<evidence type="ECO:0000256" key="5">
    <source>
        <dbReference type="ARBA" id="ARBA00022741"/>
    </source>
</evidence>
<dbReference type="SMART" id="SM00388">
    <property type="entry name" value="HisKA"/>
    <property type="match status" value="1"/>
</dbReference>
<evidence type="ECO:0000256" key="2">
    <source>
        <dbReference type="ARBA" id="ARBA00012438"/>
    </source>
</evidence>
<dbReference type="InterPro" id="IPR011006">
    <property type="entry name" value="CheY-like_superfamily"/>
</dbReference>
<gene>
    <name evidence="15" type="ORF">B0I27_10872</name>
</gene>
<evidence type="ECO:0000256" key="4">
    <source>
        <dbReference type="ARBA" id="ARBA00022679"/>
    </source>
</evidence>
<evidence type="ECO:0000256" key="10">
    <source>
        <dbReference type="ARBA" id="ARBA00068150"/>
    </source>
</evidence>
<keyword evidence="16" id="KW-1185">Reference proteome</keyword>
<evidence type="ECO:0000256" key="1">
    <source>
        <dbReference type="ARBA" id="ARBA00000085"/>
    </source>
</evidence>
<accession>A0A2T0TYW4</accession>
<dbReference type="SUPFAM" id="SSF55874">
    <property type="entry name" value="ATPase domain of HSP90 chaperone/DNA topoisomerase II/histidine kinase"/>
    <property type="match status" value="1"/>
</dbReference>
<evidence type="ECO:0000313" key="15">
    <source>
        <dbReference type="EMBL" id="PRY50864.1"/>
    </source>
</evidence>
<dbReference type="Pfam" id="PF00512">
    <property type="entry name" value="HisKA"/>
    <property type="match status" value="1"/>
</dbReference>
<evidence type="ECO:0000256" key="3">
    <source>
        <dbReference type="ARBA" id="ARBA00022553"/>
    </source>
</evidence>
<dbReference type="EC" id="2.7.13.3" evidence="2"/>
<dbReference type="InterPro" id="IPR001789">
    <property type="entry name" value="Sig_transdc_resp-reg_receiver"/>
</dbReference>
<keyword evidence="3 11" id="KW-0597">Phosphoprotein</keyword>
<dbReference type="Gene3D" id="3.30.565.10">
    <property type="entry name" value="Histidine kinase-like ATPase, C-terminal domain"/>
    <property type="match status" value="1"/>
</dbReference>
<keyword evidence="7" id="KW-0067">ATP-binding</keyword>
<dbReference type="PANTHER" id="PTHR45339:SF1">
    <property type="entry name" value="HYBRID SIGNAL TRANSDUCTION HISTIDINE KINASE J"/>
    <property type="match status" value="1"/>
</dbReference>
<organism evidence="15 16">
    <name type="scientific">Arcticibacter pallidicorallinus</name>
    <dbReference type="NCBI Taxonomy" id="1259464"/>
    <lineage>
        <taxon>Bacteria</taxon>
        <taxon>Pseudomonadati</taxon>
        <taxon>Bacteroidota</taxon>
        <taxon>Sphingobacteriia</taxon>
        <taxon>Sphingobacteriales</taxon>
        <taxon>Sphingobacteriaceae</taxon>
        <taxon>Arcticibacter</taxon>
    </lineage>
</organism>
<dbReference type="OrthoDB" id="9781208at2"/>
<sequence>MDHLKLLIVDDRRENIVALEALLDRNDIEIVTTTSPNEALKICWEQDISVALIDVQMPEMDGFELVEILKGNPRTREILVIFVTAISMEMKYAVKGLSVGAVDYLFKPLDPYVTAAKVDSFIQIVRSQREVKRKNEELKSFQQELIAAKEEAEQGRRVKETFLANMSHEIRTPINGMQGIVHLLENTDLDAEQTKMVNLLKISSESLLGIINDVLDISKIESGKFKIVRTEGSIRNLVSSVIGLMQFKAQERGIELIVDIDPVLPAVVLVDGLRLNQILLNLVANAIKFTDEGSVKLSVTQLQAKGNLVQIGFSVQDTGIGIEPERFEKIFETFEQAASDTAHQYGGTGLGLAIVKKLAELKGGEISLQSEPNKGTTFVFTNWFQVVGTASEKPVKNIGELPKLPGTRVLVAEDNAINQFMIQKVLQRWSVDVDIVENGELALEKLKKGHYDLVLMDTNMPVMGGFEAIKRIREELPANVKDIPVITLSAAVLEEDQKKAMEAGANDVVSKPFDLSVLHYKITKWAGCS</sequence>
<dbReference type="InterPro" id="IPR003594">
    <property type="entry name" value="HATPase_dom"/>
</dbReference>
<dbReference type="FunFam" id="1.10.287.130:FF:000002">
    <property type="entry name" value="Two-component osmosensing histidine kinase"/>
    <property type="match status" value="1"/>
</dbReference>
<evidence type="ECO:0000256" key="12">
    <source>
        <dbReference type="SAM" id="Coils"/>
    </source>
</evidence>
<evidence type="ECO:0000256" key="7">
    <source>
        <dbReference type="ARBA" id="ARBA00022840"/>
    </source>
</evidence>
<dbReference type="FunFam" id="3.30.565.10:FF:000010">
    <property type="entry name" value="Sensor histidine kinase RcsC"/>
    <property type="match status" value="1"/>
</dbReference>
<dbReference type="Pfam" id="PF02518">
    <property type="entry name" value="HATPase_c"/>
    <property type="match status" value="1"/>
</dbReference>
<comment type="catalytic activity">
    <reaction evidence="1">
        <text>ATP + protein L-histidine = ADP + protein N-phospho-L-histidine.</text>
        <dbReference type="EC" id="2.7.13.3"/>
    </reaction>
</comment>
<proteinExistence type="predicted"/>
<dbReference type="CDD" id="cd00082">
    <property type="entry name" value="HisKA"/>
    <property type="match status" value="1"/>
</dbReference>
<feature type="coiled-coil region" evidence="12">
    <location>
        <begin position="124"/>
        <end position="158"/>
    </location>
</feature>
<feature type="domain" description="Response regulatory" evidence="14">
    <location>
        <begin position="5"/>
        <end position="122"/>
    </location>
</feature>
<keyword evidence="8" id="KW-0902">Two-component regulatory system</keyword>
<dbReference type="EMBL" id="PVTH01000008">
    <property type="protein sequence ID" value="PRY50864.1"/>
    <property type="molecule type" value="Genomic_DNA"/>
</dbReference>
<dbReference type="GO" id="GO:0005524">
    <property type="term" value="F:ATP binding"/>
    <property type="evidence" value="ECO:0007669"/>
    <property type="project" value="UniProtKB-KW"/>
</dbReference>
<dbReference type="SMART" id="SM00448">
    <property type="entry name" value="REC"/>
    <property type="match status" value="2"/>
</dbReference>
<name>A0A2T0TYW4_9SPHI</name>
<dbReference type="PROSITE" id="PS50109">
    <property type="entry name" value="HIS_KIN"/>
    <property type="match status" value="1"/>
</dbReference>
<dbReference type="SUPFAM" id="SSF52172">
    <property type="entry name" value="CheY-like"/>
    <property type="match status" value="2"/>
</dbReference>
<evidence type="ECO:0000313" key="16">
    <source>
        <dbReference type="Proteomes" id="UP000238034"/>
    </source>
</evidence>
<keyword evidence="4" id="KW-0808">Transferase</keyword>
<dbReference type="Pfam" id="PF00072">
    <property type="entry name" value="Response_reg"/>
    <property type="match status" value="2"/>
</dbReference>
<dbReference type="InterPro" id="IPR005467">
    <property type="entry name" value="His_kinase_dom"/>
</dbReference>